<gene>
    <name evidence="2" type="ORF">BDN70DRAFT_784243</name>
</gene>
<dbReference type="EMBL" id="MU155216">
    <property type="protein sequence ID" value="KAF9479268.1"/>
    <property type="molecule type" value="Genomic_DNA"/>
</dbReference>
<evidence type="ECO:0000313" key="2">
    <source>
        <dbReference type="EMBL" id="KAF9479268.1"/>
    </source>
</evidence>
<comment type="caution">
    <text evidence="2">The sequence shown here is derived from an EMBL/GenBank/DDBJ whole genome shotgun (WGS) entry which is preliminary data.</text>
</comment>
<dbReference type="AlphaFoldDB" id="A0A9P5Z0Q5"/>
<feature type="non-terminal residue" evidence="2">
    <location>
        <position position="1"/>
    </location>
</feature>
<keyword evidence="3" id="KW-1185">Reference proteome</keyword>
<reference evidence="2" key="1">
    <citation type="submission" date="2020-11" db="EMBL/GenBank/DDBJ databases">
        <authorList>
            <consortium name="DOE Joint Genome Institute"/>
            <person name="Ahrendt S."/>
            <person name="Riley R."/>
            <person name="Andreopoulos W."/>
            <person name="Labutti K."/>
            <person name="Pangilinan J."/>
            <person name="Ruiz-Duenas F.J."/>
            <person name="Barrasa J.M."/>
            <person name="Sanchez-Garcia M."/>
            <person name="Camarero S."/>
            <person name="Miyauchi S."/>
            <person name="Serrano A."/>
            <person name="Linde D."/>
            <person name="Babiker R."/>
            <person name="Drula E."/>
            <person name="Ayuso-Fernandez I."/>
            <person name="Pacheco R."/>
            <person name="Padilla G."/>
            <person name="Ferreira P."/>
            <person name="Barriuso J."/>
            <person name="Kellner H."/>
            <person name="Castanera R."/>
            <person name="Alfaro M."/>
            <person name="Ramirez L."/>
            <person name="Pisabarro A.G."/>
            <person name="Kuo A."/>
            <person name="Tritt A."/>
            <person name="Lipzen A."/>
            <person name="He G."/>
            <person name="Yan M."/>
            <person name="Ng V."/>
            <person name="Cullen D."/>
            <person name="Martin F."/>
            <person name="Rosso M.-N."/>
            <person name="Henrissat B."/>
            <person name="Hibbett D."/>
            <person name="Martinez A.T."/>
            <person name="Grigoriev I.V."/>
        </authorList>
    </citation>
    <scope>NUCLEOTIDE SEQUENCE</scope>
    <source>
        <strain evidence="2">CIRM-BRFM 674</strain>
    </source>
</reference>
<sequence length="146" mass="14457">AVTSLYIPGFDPQPVSADVIGVDGAGRTTWAIHRGSATGTDTGLDNFLGTATLVEGAQDASLTYANADAQFTIGMQCTFSESTLAVCTIEAQGSTATQTEFISRQPIQGGATLAPTLVPGTASSTAKISSSGSGASATTASSTSSA</sequence>
<name>A0A9P5Z0Q5_9AGAR</name>
<organism evidence="2 3">
    <name type="scientific">Pholiota conissans</name>
    <dbReference type="NCBI Taxonomy" id="109636"/>
    <lineage>
        <taxon>Eukaryota</taxon>
        <taxon>Fungi</taxon>
        <taxon>Dikarya</taxon>
        <taxon>Basidiomycota</taxon>
        <taxon>Agaricomycotina</taxon>
        <taxon>Agaricomycetes</taxon>
        <taxon>Agaricomycetidae</taxon>
        <taxon>Agaricales</taxon>
        <taxon>Agaricineae</taxon>
        <taxon>Strophariaceae</taxon>
        <taxon>Pholiota</taxon>
    </lineage>
</organism>
<protein>
    <submittedName>
        <fullName evidence="2">Uncharacterized protein</fullName>
    </submittedName>
</protein>
<feature type="non-terminal residue" evidence="2">
    <location>
        <position position="146"/>
    </location>
</feature>
<evidence type="ECO:0000256" key="1">
    <source>
        <dbReference type="SAM" id="MobiDB-lite"/>
    </source>
</evidence>
<evidence type="ECO:0000313" key="3">
    <source>
        <dbReference type="Proteomes" id="UP000807469"/>
    </source>
</evidence>
<feature type="region of interest" description="Disordered" evidence="1">
    <location>
        <begin position="121"/>
        <end position="146"/>
    </location>
</feature>
<dbReference type="Proteomes" id="UP000807469">
    <property type="component" value="Unassembled WGS sequence"/>
</dbReference>
<proteinExistence type="predicted"/>
<accession>A0A9P5Z0Q5</accession>
<dbReference type="OrthoDB" id="4991875at2759"/>